<dbReference type="EMBL" id="BMAU01021195">
    <property type="protein sequence ID" value="GFX96935.1"/>
    <property type="molecule type" value="Genomic_DNA"/>
</dbReference>
<evidence type="ECO:0000313" key="2">
    <source>
        <dbReference type="Proteomes" id="UP000887159"/>
    </source>
</evidence>
<organism evidence="1 2">
    <name type="scientific">Trichonephila clavipes</name>
    <name type="common">Golden silk orbweaver</name>
    <name type="synonym">Nephila clavipes</name>
    <dbReference type="NCBI Taxonomy" id="2585209"/>
    <lineage>
        <taxon>Eukaryota</taxon>
        <taxon>Metazoa</taxon>
        <taxon>Ecdysozoa</taxon>
        <taxon>Arthropoda</taxon>
        <taxon>Chelicerata</taxon>
        <taxon>Arachnida</taxon>
        <taxon>Araneae</taxon>
        <taxon>Araneomorphae</taxon>
        <taxon>Entelegynae</taxon>
        <taxon>Araneoidea</taxon>
        <taxon>Nephilidae</taxon>
        <taxon>Trichonephila</taxon>
    </lineage>
</organism>
<gene>
    <name evidence="1" type="ORF">TNCV_1996671</name>
</gene>
<keyword evidence="2" id="KW-1185">Reference proteome</keyword>
<reference evidence="1" key="1">
    <citation type="submission" date="2020-08" db="EMBL/GenBank/DDBJ databases">
        <title>Multicomponent nature underlies the extraordinary mechanical properties of spider dragline silk.</title>
        <authorList>
            <person name="Kono N."/>
            <person name="Nakamura H."/>
            <person name="Mori M."/>
            <person name="Yoshida Y."/>
            <person name="Ohtoshi R."/>
            <person name="Malay A.D."/>
            <person name="Moran D.A.P."/>
            <person name="Tomita M."/>
            <person name="Numata K."/>
            <person name="Arakawa K."/>
        </authorList>
    </citation>
    <scope>NUCLEOTIDE SEQUENCE</scope>
</reference>
<accession>A0A8X6RLY2</accession>
<name>A0A8X6RLY2_TRICX</name>
<proteinExistence type="predicted"/>
<comment type="caution">
    <text evidence="1">The sequence shown here is derived from an EMBL/GenBank/DDBJ whole genome shotgun (WGS) entry which is preliminary data.</text>
</comment>
<dbReference type="Proteomes" id="UP000887159">
    <property type="component" value="Unassembled WGS sequence"/>
</dbReference>
<protein>
    <submittedName>
        <fullName evidence="1">Uncharacterized protein</fullName>
    </submittedName>
</protein>
<evidence type="ECO:0000313" key="1">
    <source>
        <dbReference type="EMBL" id="GFX96935.1"/>
    </source>
</evidence>
<sequence length="181" mass="20476">MNSDSNAENDNETNIKTVTSSEALHCSEIVKKHNSCNGFLPGEAISSSTRPKSVRAKARPIIMLQDSDPYRNSNAFSDLASFPSPTFIKLQLYTLANLHIKVFESIRWALAADFFILKQKIKTSRERPEFGSTATAGSYVVQSGRPIFDDFFQHLWPYIGNNTANVVFQMVKRLWLIRIDQ</sequence>
<dbReference type="AlphaFoldDB" id="A0A8X6RLY2"/>